<dbReference type="AlphaFoldDB" id="A0A8X8VUB0"/>
<sequence>MAVFLSNDDSNPSELSLSALASDPPSELNVLGHNGHPLSMNGTEVGVLEQPNQVGLRRLLQRRHGGALEPEIRLEVLCDLTNQALERQLADEELSGLLVLPDLTKRDGSGAEAVGLLDAAGGGSGLPGCLGGELLPRRLAAGGLASGLLGMCEFGRSNSTISDRSRRVWTDKEATLIMAMKDLVATGWKSDNGFRAGYLTRIENIKRQHLPNTDLRVQP</sequence>
<dbReference type="Proteomes" id="UP000298416">
    <property type="component" value="Unassembled WGS sequence"/>
</dbReference>
<keyword evidence="3" id="KW-1185">Reference proteome</keyword>
<proteinExistence type="predicted"/>
<comment type="caution">
    <text evidence="2">The sequence shown here is derived from an EMBL/GenBank/DDBJ whole genome shotgun (WGS) entry which is preliminary data.</text>
</comment>
<organism evidence="2">
    <name type="scientific">Salvia splendens</name>
    <name type="common">Scarlet sage</name>
    <dbReference type="NCBI Taxonomy" id="180675"/>
    <lineage>
        <taxon>Eukaryota</taxon>
        <taxon>Viridiplantae</taxon>
        <taxon>Streptophyta</taxon>
        <taxon>Embryophyta</taxon>
        <taxon>Tracheophyta</taxon>
        <taxon>Spermatophyta</taxon>
        <taxon>Magnoliopsida</taxon>
        <taxon>eudicotyledons</taxon>
        <taxon>Gunneridae</taxon>
        <taxon>Pentapetalae</taxon>
        <taxon>asterids</taxon>
        <taxon>lamiids</taxon>
        <taxon>Lamiales</taxon>
        <taxon>Lamiaceae</taxon>
        <taxon>Nepetoideae</taxon>
        <taxon>Mentheae</taxon>
        <taxon>Salviinae</taxon>
        <taxon>Salvia</taxon>
        <taxon>Salvia subgen. Calosphace</taxon>
        <taxon>core Calosphace</taxon>
    </lineage>
</organism>
<accession>A0A8X8VUB0</accession>
<gene>
    <name evidence="2" type="ORF">SASPL_157813</name>
</gene>
<dbReference type="EMBL" id="PNBA02001043">
    <property type="protein sequence ID" value="KAG6382519.1"/>
    <property type="molecule type" value="Genomic_DNA"/>
</dbReference>
<evidence type="ECO:0000256" key="1">
    <source>
        <dbReference type="SAM" id="MobiDB-lite"/>
    </source>
</evidence>
<feature type="compositionally biased region" description="Low complexity" evidence="1">
    <location>
        <begin position="10"/>
        <end position="21"/>
    </location>
</feature>
<evidence type="ECO:0000313" key="3">
    <source>
        <dbReference type="Proteomes" id="UP000298416"/>
    </source>
</evidence>
<reference evidence="2" key="2">
    <citation type="submission" date="2020-08" db="EMBL/GenBank/DDBJ databases">
        <title>Plant Genome Project.</title>
        <authorList>
            <person name="Zhang R.-G."/>
        </authorList>
    </citation>
    <scope>NUCLEOTIDE SEQUENCE</scope>
    <source>
        <strain evidence="2">Huo1</strain>
        <tissue evidence="2">Leaf</tissue>
    </source>
</reference>
<name>A0A8X8VUB0_SALSN</name>
<evidence type="ECO:0000313" key="2">
    <source>
        <dbReference type="EMBL" id="KAG6382519.1"/>
    </source>
</evidence>
<feature type="region of interest" description="Disordered" evidence="1">
    <location>
        <begin position="1"/>
        <end position="21"/>
    </location>
</feature>
<reference evidence="2" key="1">
    <citation type="submission" date="2018-01" db="EMBL/GenBank/DDBJ databases">
        <authorList>
            <person name="Mao J.F."/>
        </authorList>
    </citation>
    <scope>NUCLEOTIDE SEQUENCE</scope>
    <source>
        <strain evidence="2">Huo1</strain>
        <tissue evidence="2">Leaf</tissue>
    </source>
</reference>
<protein>
    <submittedName>
        <fullName evidence="2">Uncharacterized protein</fullName>
    </submittedName>
</protein>